<accession>A0AA42S6Z6</accession>
<proteinExistence type="predicted"/>
<reference evidence="1" key="1">
    <citation type="submission" date="2022-09" db="EMBL/GenBank/DDBJ databases">
        <title>Intensive care unit water sources are persistently colonized with multi-drug resistant bacteria and are the site of extensive horizontal gene transfer of antibiotic resistance genes.</title>
        <authorList>
            <person name="Diorio-Toth L."/>
        </authorList>
    </citation>
    <scope>NUCLEOTIDE SEQUENCE</scope>
    <source>
        <strain evidence="1">GD03843</strain>
    </source>
</reference>
<protein>
    <submittedName>
        <fullName evidence="1">Uncharacterized protein</fullName>
    </submittedName>
</protein>
<dbReference type="EMBL" id="JAOCDZ010000030">
    <property type="protein sequence ID" value="MDH0739795.1"/>
    <property type="molecule type" value="Genomic_DNA"/>
</dbReference>
<comment type="caution">
    <text evidence="1">The sequence shown here is derived from an EMBL/GenBank/DDBJ whole genome shotgun (WGS) entry which is preliminary data.</text>
</comment>
<evidence type="ECO:0000313" key="1">
    <source>
        <dbReference type="EMBL" id="MDH0739795.1"/>
    </source>
</evidence>
<organism evidence="1 2">
    <name type="scientific">Achromobacter spanius</name>
    <dbReference type="NCBI Taxonomy" id="217203"/>
    <lineage>
        <taxon>Bacteria</taxon>
        <taxon>Pseudomonadati</taxon>
        <taxon>Pseudomonadota</taxon>
        <taxon>Betaproteobacteria</taxon>
        <taxon>Burkholderiales</taxon>
        <taxon>Alcaligenaceae</taxon>
        <taxon>Achromobacter</taxon>
    </lineage>
</organism>
<name>A0AA42S6Z6_9BURK</name>
<evidence type="ECO:0000313" key="2">
    <source>
        <dbReference type="Proteomes" id="UP001161094"/>
    </source>
</evidence>
<dbReference type="AlphaFoldDB" id="A0AA42S6Z6"/>
<sequence>MTIREVSELLGLDLRRTDQTMRRLMLQSHAEQTGERKGVGSGRAAIYRWLDIEAPEKPAPMMNVYERKRAIESADRIVRSLKAAYNPAMFDPFRVLRAQVGA</sequence>
<gene>
    <name evidence="1" type="ORF">N5D93_28585</name>
</gene>
<dbReference type="RefSeq" id="WP_279997348.1">
    <property type="nucleotide sequence ID" value="NZ_JAOCDZ010000030.1"/>
</dbReference>
<dbReference type="Proteomes" id="UP001161094">
    <property type="component" value="Unassembled WGS sequence"/>
</dbReference>